<dbReference type="Proteomes" id="UP000509335">
    <property type="component" value="Chromosome"/>
</dbReference>
<dbReference type="KEGG" id="mcab:HXZ27_29515"/>
<dbReference type="AlphaFoldDB" id="A0A7H8XV58"/>
<evidence type="ECO:0000313" key="2">
    <source>
        <dbReference type="Proteomes" id="UP000509335"/>
    </source>
</evidence>
<name>A0A7H8XV58_9ACTN</name>
<evidence type="ECO:0008006" key="3">
    <source>
        <dbReference type="Google" id="ProtNLM"/>
    </source>
</evidence>
<protein>
    <recommendedName>
        <fullName evidence="3">HTH iclR-type domain-containing protein</fullName>
    </recommendedName>
</protein>
<reference evidence="1 2" key="1">
    <citation type="submission" date="2020-07" db="EMBL/GenBank/DDBJ databases">
        <title>A bifunctional nitrone conjugated secondary metabolite targeting the ribosome.</title>
        <authorList>
            <person name="Limbrick E.M."/>
            <person name="Graf M."/>
            <person name="Derewacz D.K."/>
            <person name="Nguyen F."/>
            <person name="Spraggins J.M."/>
            <person name="Wieland M."/>
            <person name="Ynigez-Gutierrez A.E."/>
            <person name="Reisman B.J."/>
            <person name="Zinshteyn B."/>
            <person name="McCulloch K."/>
            <person name="Iverson T.M."/>
            <person name="Green R."/>
            <person name="Wilson D.N."/>
            <person name="Bachmann B.O."/>
        </authorList>
    </citation>
    <scope>NUCLEOTIDE SEQUENCE [LARGE SCALE GENOMIC DNA]</scope>
    <source>
        <strain evidence="2">aurantiaca</strain>
    </source>
</reference>
<accession>A0A7H8XV58</accession>
<dbReference type="InterPro" id="IPR036388">
    <property type="entry name" value="WH-like_DNA-bd_sf"/>
</dbReference>
<gene>
    <name evidence="1" type="ORF">HXZ27_29515</name>
</gene>
<organism evidence="1 2">
    <name type="scientific">Micromonospora carbonacea</name>
    <dbReference type="NCBI Taxonomy" id="47853"/>
    <lineage>
        <taxon>Bacteria</taxon>
        <taxon>Bacillati</taxon>
        <taxon>Actinomycetota</taxon>
        <taxon>Actinomycetes</taxon>
        <taxon>Micromonosporales</taxon>
        <taxon>Micromonosporaceae</taxon>
        <taxon>Micromonospora</taxon>
    </lineage>
</organism>
<sequence length="398" mass="43390">MFAVSANTPKIGHVCCDRVFGDMPNSITWQTPRVKMTGPELLKAARDQLAALLPGHFELTDTMIDGRAAEPGPGDALWQLKEQRSGDTLILVEAKTSFAPRDVARTEQRMPDVVRRAMRNPVILVVAPWLSPRSRALLEERGYSYVDLTGNVHLRTDRPAVFVKVQGADRDPRPAQRGPARLHGPKARRLVRLLADVTPPLRLTDLARVGGLNRGYVSSLLKSLDEQALIDRDRKGTVVEVDWPALLLAASEPYDLFKSNSSALFVAPAGAGELFKRLGEDDAPPAVVTGSFAASAVAPVAAAAQLVLYTGDPAAMRSFGRLLPSDRGSDVVLLRPEDEAQLARSRQVSGRTHVGLSQLALDCLSGNGRLPEEGDALVDWMRKHESQWRLRDVENSNA</sequence>
<dbReference type="EMBL" id="CP058322">
    <property type="protein sequence ID" value="QLD27842.1"/>
    <property type="molecule type" value="Genomic_DNA"/>
</dbReference>
<evidence type="ECO:0000313" key="1">
    <source>
        <dbReference type="EMBL" id="QLD27842.1"/>
    </source>
</evidence>
<proteinExistence type="predicted"/>
<dbReference type="Gene3D" id="1.10.10.10">
    <property type="entry name" value="Winged helix-like DNA-binding domain superfamily/Winged helix DNA-binding domain"/>
    <property type="match status" value="1"/>
</dbReference>
<dbReference type="InterPro" id="IPR036390">
    <property type="entry name" value="WH_DNA-bd_sf"/>
</dbReference>
<dbReference type="SUPFAM" id="SSF46785">
    <property type="entry name" value="Winged helix' DNA-binding domain"/>
    <property type="match status" value="1"/>
</dbReference>